<reference evidence="8" key="1">
    <citation type="submission" date="2016-04" db="EMBL/GenBank/DDBJ databases">
        <authorList>
            <person name="Evans L.H."/>
            <person name="Alamgir A."/>
            <person name="Owens N."/>
            <person name="Weber N.D."/>
            <person name="Virtaneva K."/>
            <person name="Barbian K."/>
            <person name="Babar A."/>
            <person name="Rosenke K."/>
        </authorList>
    </citation>
    <scope>NUCLEOTIDE SEQUENCE</scope>
    <source>
        <strain evidence="8">86</strain>
    </source>
</reference>
<dbReference type="Gene3D" id="3.20.20.60">
    <property type="entry name" value="Phosphoenolpyruvate-binding domains"/>
    <property type="match status" value="1"/>
</dbReference>
<organism evidence="8">
    <name type="scientific">uncultured Alphaproteobacteria bacterium</name>
    <dbReference type="NCBI Taxonomy" id="91750"/>
    <lineage>
        <taxon>Bacteria</taxon>
        <taxon>Pseudomonadati</taxon>
        <taxon>Pseudomonadota</taxon>
        <taxon>Alphaproteobacteria</taxon>
        <taxon>environmental samples</taxon>
    </lineage>
</organism>
<evidence type="ECO:0000256" key="5">
    <source>
        <dbReference type="PIRSR" id="PIRSR015582-1"/>
    </source>
</evidence>
<protein>
    <submittedName>
        <fullName evidence="8">(3S)-malyl-CoA thioesterase</fullName>
    </submittedName>
</protein>
<evidence type="ECO:0000256" key="4">
    <source>
        <dbReference type="ARBA" id="ARBA00022842"/>
    </source>
</evidence>
<dbReference type="InterPro" id="IPR015813">
    <property type="entry name" value="Pyrv/PenolPyrv_kinase-like_dom"/>
</dbReference>
<dbReference type="InterPro" id="IPR011206">
    <property type="entry name" value="Citrate_lyase_beta/mcl1/mcl2"/>
</dbReference>
<proteinExistence type="inferred from homology"/>
<feature type="binding site" evidence="5">
    <location>
        <position position="129"/>
    </location>
    <ligand>
        <name>substrate</name>
    </ligand>
</feature>
<comment type="cofactor">
    <cofactor evidence="1">
        <name>Mg(2+)</name>
        <dbReference type="ChEBI" id="CHEBI:18420"/>
    </cofactor>
</comment>
<dbReference type="PIRSF" id="PIRSF015582">
    <property type="entry name" value="Cit_lyase_B"/>
    <property type="match status" value="1"/>
</dbReference>
<dbReference type="EMBL" id="FLUO01000001">
    <property type="protein sequence ID" value="SBW05389.1"/>
    <property type="molecule type" value="Genomic_DNA"/>
</dbReference>
<feature type="binding site" evidence="6">
    <location>
        <position position="129"/>
    </location>
    <ligand>
        <name>Mg(2+)</name>
        <dbReference type="ChEBI" id="CHEBI:18420"/>
    </ligand>
</feature>
<feature type="domain" description="HpcH/HpaI aldolase/citrate lyase" evidence="7">
    <location>
        <begin position="9"/>
        <end position="224"/>
    </location>
</feature>
<dbReference type="GO" id="GO:0003824">
    <property type="term" value="F:catalytic activity"/>
    <property type="evidence" value="ECO:0007669"/>
    <property type="project" value="InterPro"/>
</dbReference>
<gene>
    <name evidence="8" type="primary">mcl</name>
    <name evidence="8" type="ORF">KL86APRO_11974</name>
</gene>
<dbReference type="PANTHER" id="PTHR32308">
    <property type="entry name" value="LYASE BETA SUBUNIT, PUTATIVE (AFU_ORTHOLOGUE AFUA_4G13030)-RELATED"/>
    <property type="match status" value="1"/>
</dbReference>
<dbReference type="AlphaFoldDB" id="A0A212K109"/>
<evidence type="ECO:0000256" key="1">
    <source>
        <dbReference type="ARBA" id="ARBA00001946"/>
    </source>
</evidence>
<name>A0A212K109_9PROT</name>
<dbReference type="InterPro" id="IPR040442">
    <property type="entry name" value="Pyrv_kinase-like_dom_sf"/>
</dbReference>
<dbReference type="SUPFAM" id="SSF51621">
    <property type="entry name" value="Phosphoenolpyruvate/pyruvate domain"/>
    <property type="match status" value="1"/>
</dbReference>
<evidence type="ECO:0000259" key="7">
    <source>
        <dbReference type="Pfam" id="PF03328"/>
    </source>
</evidence>
<sequence>MAVTVRPRRSVLYMPGSNARALEKAKSLPADGLILDFEDAVSPDAKPEARRTVAAALAGGRPYGRREVIVRINALNTPWGMDDLRAVAPLGIDGLAIPKVESADAVRQVQAAVRAAGGPENLPIFCMLETPIGILRALEIATASPHVAALVMGTSDLAKDLHCEHTRDREPFLASLGLVVLAARAAGVAALDGVHLDLADDDGFAAACLQGRQMGFDGKTLIHPKTLEVANRVFAPAPGEVAKARELIAAYAEGVAQGKGVVVLDGKLIEQLHVDNARRMVALAEAISAMECAPGE</sequence>
<keyword evidence="4 6" id="KW-0460">Magnesium</keyword>
<dbReference type="PANTHER" id="PTHR32308:SF10">
    <property type="entry name" value="CITRATE LYASE SUBUNIT BETA"/>
    <property type="match status" value="1"/>
</dbReference>
<evidence type="ECO:0000256" key="2">
    <source>
        <dbReference type="ARBA" id="ARBA00005568"/>
    </source>
</evidence>
<evidence type="ECO:0000256" key="6">
    <source>
        <dbReference type="PIRSR" id="PIRSR015582-2"/>
    </source>
</evidence>
<feature type="binding site" evidence="5">
    <location>
        <position position="71"/>
    </location>
    <ligand>
        <name>substrate</name>
    </ligand>
</feature>
<dbReference type="GO" id="GO:0000287">
    <property type="term" value="F:magnesium ion binding"/>
    <property type="evidence" value="ECO:0007669"/>
    <property type="project" value="TreeGrafter"/>
</dbReference>
<accession>A0A212K109</accession>
<keyword evidence="3 6" id="KW-0479">Metal-binding</keyword>
<dbReference type="GO" id="GO:0006107">
    <property type="term" value="P:oxaloacetate metabolic process"/>
    <property type="evidence" value="ECO:0007669"/>
    <property type="project" value="TreeGrafter"/>
</dbReference>
<evidence type="ECO:0000313" key="8">
    <source>
        <dbReference type="EMBL" id="SBW05389.1"/>
    </source>
</evidence>
<feature type="binding site" evidence="6">
    <location>
        <position position="156"/>
    </location>
    <ligand>
        <name>Mg(2+)</name>
        <dbReference type="ChEBI" id="CHEBI:18420"/>
    </ligand>
</feature>
<comment type="similarity">
    <text evidence="2">Belongs to the HpcH/HpaI aldolase family.</text>
</comment>
<dbReference type="InterPro" id="IPR005000">
    <property type="entry name" value="Aldolase/citrate-lyase_domain"/>
</dbReference>
<evidence type="ECO:0000256" key="3">
    <source>
        <dbReference type="ARBA" id="ARBA00022723"/>
    </source>
</evidence>
<dbReference type="Pfam" id="PF03328">
    <property type="entry name" value="HpcH_HpaI"/>
    <property type="match status" value="1"/>
</dbReference>